<proteinExistence type="inferred from homology"/>
<dbReference type="AlphaFoldDB" id="A0A917K2Z0"/>
<dbReference type="PIRSF" id="PIRSF000484">
    <property type="entry name" value="NAPRT"/>
    <property type="match status" value="1"/>
</dbReference>
<dbReference type="Gene3D" id="3.20.140.10">
    <property type="entry name" value="nicotinate phosphoribosyltransferase"/>
    <property type="match status" value="1"/>
</dbReference>
<dbReference type="InterPro" id="IPR041525">
    <property type="entry name" value="N/Namide_PRibTrfase"/>
</dbReference>
<dbReference type="Proteomes" id="UP000637695">
    <property type="component" value="Unassembled WGS sequence"/>
</dbReference>
<dbReference type="GO" id="GO:0005829">
    <property type="term" value="C:cytosol"/>
    <property type="evidence" value="ECO:0007669"/>
    <property type="project" value="TreeGrafter"/>
</dbReference>
<evidence type="ECO:0000313" key="13">
    <source>
        <dbReference type="EMBL" id="GGI98855.1"/>
    </source>
</evidence>
<dbReference type="RefSeq" id="WP_188881001.1">
    <property type="nucleotide sequence ID" value="NZ_BMOY01000005.1"/>
</dbReference>
<evidence type="ECO:0000256" key="3">
    <source>
        <dbReference type="ARBA" id="ARBA00013236"/>
    </source>
</evidence>
<evidence type="ECO:0000256" key="5">
    <source>
        <dbReference type="ARBA" id="ARBA00022598"/>
    </source>
</evidence>
<comment type="function">
    <text evidence="9">Catalyzes the first step in the biosynthesis of NAD from nicotinic acid, the ATP-dependent synthesis of beta-nicotinate D-ribonucleotide from nicotinate and 5-phospho-D-ribose 1-phosphate.</text>
</comment>
<evidence type="ECO:0000256" key="4">
    <source>
        <dbReference type="ARBA" id="ARBA00022553"/>
    </source>
</evidence>
<evidence type="ECO:0000259" key="11">
    <source>
        <dbReference type="Pfam" id="PF17767"/>
    </source>
</evidence>
<dbReference type="Pfam" id="PF17767">
    <property type="entry name" value="NAPRTase_N"/>
    <property type="match status" value="1"/>
</dbReference>
<dbReference type="InterPro" id="IPR013785">
    <property type="entry name" value="Aldolase_TIM"/>
</dbReference>
<reference evidence="13" key="2">
    <citation type="submission" date="2020-09" db="EMBL/GenBank/DDBJ databases">
        <authorList>
            <person name="Sun Q."/>
            <person name="Ohkuma M."/>
        </authorList>
    </citation>
    <scope>NUCLEOTIDE SEQUENCE</scope>
    <source>
        <strain evidence="13">JCM 18487</strain>
    </source>
</reference>
<feature type="domain" description="Nicotinate/nicotinamide phosphoribosyltransferase" evidence="10">
    <location>
        <begin position="189"/>
        <end position="361"/>
    </location>
</feature>
<evidence type="ECO:0000256" key="7">
    <source>
        <dbReference type="ARBA" id="ARBA00022679"/>
    </source>
</evidence>
<dbReference type="InterPro" id="IPR036068">
    <property type="entry name" value="Nicotinate_pribotase-like_C"/>
</dbReference>
<evidence type="ECO:0000256" key="6">
    <source>
        <dbReference type="ARBA" id="ARBA00022642"/>
    </source>
</evidence>
<comment type="PTM">
    <text evidence="9">Transiently phosphorylated on a His residue during the reaction cycle. Phosphorylation strongly increases the affinity for substrates and increases the rate of nicotinate D-ribonucleotide production. Dephosphorylation regenerates the low-affinity form of the enzyme, leading to product release.</text>
</comment>
<keyword evidence="6 9" id="KW-0662">Pyridine nucleotide biosynthesis</keyword>
<dbReference type="Gene3D" id="3.20.20.70">
    <property type="entry name" value="Aldolase class I"/>
    <property type="match status" value="1"/>
</dbReference>
<dbReference type="CDD" id="cd01570">
    <property type="entry name" value="NAPRTase_A"/>
    <property type="match status" value="1"/>
</dbReference>
<dbReference type="NCBIfam" id="NF009131">
    <property type="entry name" value="PRK12484.1"/>
    <property type="match status" value="1"/>
</dbReference>
<protein>
    <recommendedName>
        <fullName evidence="3 9">Nicotinate phosphoribosyltransferase</fullName>
        <ecNumber evidence="3 9">6.3.4.21</ecNumber>
    </recommendedName>
</protein>
<feature type="domain" description="Nicotinate phosphoribosyltransferase N-terminal" evidence="11">
    <location>
        <begin position="37"/>
        <end position="161"/>
    </location>
</feature>
<dbReference type="NCBIfam" id="TIGR01513">
    <property type="entry name" value="NAPRTase_put"/>
    <property type="match status" value="1"/>
</dbReference>
<comment type="caution">
    <text evidence="13">The sequence shown here is derived from an EMBL/GenBank/DDBJ whole genome shotgun (WGS) entry which is preliminary data.</text>
</comment>
<keyword evidence="7 9" id="KW-0808">Transferase</keyword>
<evidence type="ECO:0000259" key="10">
    <source>
        <dbReference type="Pfam" id="PF04095"/>
    </source>
</evidence>
<keyword evidence="4" id="KW-0597">Phosphoprotein</keyword>
<dbReference type="EMBL" id="BMOY01000005">
    <property type="protein sequence ID" value="GGI98855.1"/>
    <property type="molecule type" value="Genomic_DNA"/>
</dbReference>
<organism evidence="13 14">
    <name type="scientific">Alicyclobacillus cellulosilyticus</name>
    <dbReference type="NCBI Taxonomy" id="1003997"/>
    <lineage>
        <taxon>Bacteria</taxon>
        <taxon>Bacillati</taxon>
        <taxon>Bacillota</taxon>
        <taxon>Bacilli</taxon>
        <taxon>Bacillales</taxon>
        <taxon>Alicyclobacillaceae</taxon>
        <taxon>Alicyclobacillus</taxon>
    </lineage>
</organism>
<evidence type="ECO:0000256" key="2">
    <source>
        <dbReference type="ARBA" id="ARBA00010897"/>
    </source>
</evidence>
<evidence type="ECO:0000259" key="12">
    <source>
        <dbReference type="Pfam" id="PF17956"/>
    </source>
</evidence>
<gene>
    <name evidence="13" type="ORF">GCM10010885_05440</name>
</gene>
<dbReference type="PANTHER" id="PTHR11098:SF1">
    <property type="entry name" value="NICOTINATE PHOSPHORIBOSYLTRANSFERASE"/>
    <property type="match status" value="1"/>
</dbReference>
<dbReference type="NCBIfam" id="NF006695">
    <property type="entry name" value="PRK09243.1-2"/>
    <property type="match status" value="1"/>
</dbReference>
<dbReference type="SUPFAM" id="SSF54675">
    <property type="entry name" value="Nicotinate/Quinolinate PRTase N-terminal domain-like"/>
    <property type="match status" value="1"/>
</dbReference>
<dbReference type="GO" id="GO:0047280">
    <property type="term" value="F:nicotinamide phosphoribosyltransferase activity"/>
    <property type="evidence" value="ECO:0007669"/>
    <property type="project" value="UniProtKB-ARBA"/>
</dbReference>
<feature type="domain" description="Nicotinate phosphoribosyltransferase C-terminal" evidence="12">
    <location>
        <begin position="394"/>
        <end position="503"/>
    </location>
</feature>
<comment type="catalytic activity">
    <reaction evidence="8 9">
        <text>5-phospho-alpha-D-ribose 1-diphosphate + nicotinate + ATP + H2O = nicotinate beta-D-ribonucleotide + ADP + phosphate + diphosphate</text>
        <dbReference type="Rhea" id="RHEA:36163"/>
        <dbReference type="ChEBI" id="CHEBI:15377"/>
        <dbReference type="ChEBI" id="CHEBI:30616"/>
        <dbReference type="ChEBI" id="CHEBI:32544"/>
        <dbReference type="ChEBI" id="CHEBI:33019"/>
        <dbReference type="ChEBI" id="CHEBI:43474"/>
        <dbReference type="ChEBI" id="CHEBI:57502"/>
        <dbReference type="ChEBI" id="CHEBI:58017"/>
        <dbReference type="ChEBI" id="CHEBI:456216"/>
        <dbReference type="EC" id="6.3.4.21"/>
    </reaction>
</comment>
<sequence>MALRHARGAEEEIKARAQARIEEISALPVYRGRSVPLLTDLYQLTMMYGHFRAGKHRQRVVFDLFYRANPCGNGFVIAAGLEQVVWYLYHLRFGPEEIAYLRSLRQFPEDFLTWLAEFRFTGDLYAVPEGTVVFPNEPILRFEGPLAEVQLVESAVLTFINHQSLIATKARRIVEAARSDPRHPDAPVLEMGLRRAQNMDAAVFGARAAYIAGCAGTSNLLAGQSFGIPVVGTQGHSWIQSFPSEIDAFRAYADAFPDATTLLVDTYDVLRSGIPNAITVAKELEARGYRLRAVRIDSGDLAYLSKRARAMLDAAGLSYVGIIASSDLDERTIRDLILQGAEINAWGVGTHLITSYDCPALGGVFKLAAKEEDGVLQPCIKVSENAAKVTNPGKKKVLRLYVDGQASADLIALDDEPDLNPAEPLELFDPVHTYKRKVIQDYQVEPLLVPVFLGGQLVYELPDIAAIRRRVEESLAKFSSEVRRPINPHIYHVDLSLPLWELKQRLLHQMRPVRPQT</sequence>
<dbReference type="Pfam" id="PF17956">
    <property type="entry name" value="NAPRTase_C"/>
    <property type="match status" value="1"/>
</dbReference>
<dbReference type="SUPFAM" id="SSF51690">
    <property type="entry name" value="Nicotinate/Quinolinate PRTase C-terminal domain-like"/>
    <property type="match status" value="1"/>
</dbReference>
<dbReference type="EC" id="6.3.4.21" evidence="3 9"/>
<comment type="similarity">
    <text evidence="2 9">Belongs to the NAPRTase family.</text>
</comment>
<accession>A0A917K2Z0</accession>
<dbReference type="PANTHER" id="PTHR11098">
    <property type="entry name" value="NICOTINATE PHOSPHORIBOSYLTRANSFERASE"/>
    <property type="match status" value="1"/>
</dbReference>
<comment type="pathway">
    <text evidence="1 9">Cofactor biosynthesis; NAD(+) biosynthesis; nicotinate D-ribonucleotide from nicotinate: step 1/1.</text>
</comment>
<keyword evidence="13" id="KW-0328">Glycosyltransferase</keyword>
<dbReference type="InterPro" id="IPR007229">
    <property type="entry name" value="Nic_PRibTrfase-Fam"/>
</dbReference>
<dbReference type="InterPro" id="IPR006405">
    <property type="entry name" value="Nic_PRibTrfase_pncB"/>
</dbReference>
<dbReference type="GO" id="GO:0034355">
    <property type="term" value="P:NAD+ biosynthetic process via the salvage pathway"/>
    <property type="evidence" value="ECO:0007669"/>
    <property type="project" value="TreeGrafter"/>
</dbReference>
<dbReference type="Pfam" id="PF04095">
    <property type="entry name" value="NAPRTase"/>
    <property type="match status" value="1"/>
</dbReference>
<keyword evidence="14" id="KW-1185">Reference proteome</keyword>
<dbReference type="InterPro" id="IPR040727">
    <property type="entry name" value="NAPRTase_N"/>
</dbReference>
<evidence type="ECO:0000256" key="8">
    <source>
        <dbReference type="ARBA" id="ARBA00048668"/>
    </source>
</evidence>
<evidence type="ECO:0000256" key="1">
    <source>
        <dbReference type="ARBA" id="ARBA00004952"/>
    </source>
</evidence>
<name>A0A917K2Z0_9BACL</name>
<dbReference type="GO" id="GO:0004516">
    <property type="term" value="F:nicotinate phosphoribosyltransferase activity"/>
    <property type="evidence" value="ECO:0007669"/>
    <property type="project" value="UniProtKB-UniRule"/>
</dbReference>
<evidence type="ECO:0000256" key="9">
    <source>
        <dbReference type="RuleBase" id="RU365100"/>
    </source>
</evidence>
<keyword evidence="5 9" id="KW-0436">Ligase</keyword>
<dbReference type="FunFam" id="3.20.20.70:FF:000076">
    <property type="entry name" value="Nicotinate phosphoribosyltransferase"/>
    <property type="match status" value="1"/>
</dbReference>
<reference evidence="13" key="1">
    <citation type="journal article" date="2014" name="Int. J. Syst. Evol. Microbiol.">
        <title>Complete genome sequence of Corynebacterium casei LMG S-19264T (=DSM 44701T), isolated from a smear-ripened cheese.</title>
        <authorList>
            <consortium name="US DOE Joint Genome Institute (JGI-PGF)"/>
            <person name="Walter F."/>
            <person name="Albersmeier A."/>
            <person name="Kalinowski J."/>
            <person name="Ruckert C."/>
        </authorList>
    </citation>
    <scope>NUCLEOTIDE SEQUENCE</scope>
    <source>
        <strain evidence="13">JCM 18487</strain>
    </source>
</reference>
<dbReference type="InterPro" id="IPR041619">
    <property type="entry name" value="NAPRTase_C"/>
</dbReference>
<evidence type="ECO:0000313" key="14">
    <source>
        <dbReference type="Proteomes" id="UP000637695"/>
    </source>
</evidence>